<evidence type="ECO:0000313" key="1">
    <source>
        <dbReference type="EMBL" id="AKG46057.1"/>
    </source>
</evidence>
<dbReference type="PIRSF" id="PIRSF008502">
    <property type="entry name" value="UCP008502"/>
    <property type="match status" value="1"/>
</dbReference>
<dbReference type="Pfam" id="PF08002">
    <property type="entry name" value="DUF1697"/>
    <property type="match status" value="1"/>
</dbReference>
<dbReference type="PATRIC" id="fig|408015.6.peg.4730"/>
<reference evidence="1" key="1">
    <citation type="submission" date="2019-08" db="EMBL/GenBank/DDBJ databases">
        <title>Complete genome sequence of a mangrove-derived Streptomyces xiamenensis.</title>
        <authorList>
            <person name="Xu J."/>
        </authorList>
    </citation>
    <scope>NUCLEOTIDE SEQUENCE</scope>
    <source>
        <strain evidence="1">318</strain>
    </source>
</reference>
<dbReference type="Gene3D" id="3.30.70.1280">
    <property type="entry name" value="SP0830-like domains"/>
    <property type="match status" value="1"/>
</dbReference>
<gene>
    <name evidence="1" type="ORF">SXIM_46730</name>
</gene>
<dbReference type="KEGG" id="sxi:SXIM_46730"/>
<dbReference type="PANTHER" id="PTHR36439">
    <property type="entry name" value="BLL4334 PROTEIN"/>
    <property type="match status" value="1"/>
</dbReference>
<sequence length="191" mass="20550">MTEGTEAGPARFVALLRGINVGGHRKVPMADLRAVLTELGYGAPRTHLQSGNAVFTAAPGADPRALGQELAAALERRFGFAVDTLVLSAEQLRATVRRCPYDTDGLDPAKLLVLFLDRTPDPAALDRLDPGRYAPDTFRAGEREVFAYFPDGMGRSKLGDALVGALKGHLATGRNWRTVQKLLELAAEEPD</sequence>
<dbReference type="SUPFAM" id="SSF160379">
    <property type="entry name" value="SP0830-like"/>
    <property type="match status" value="1"/>
</dbReference>
<dbReference type="AlphaFoldDB" id="A0A0F7G0V8"/>
<organism evidence="1 2">
    <name type="scientific">Streptomyces xiamenensis</name>
    <dbReference type="NCBI Taxonomy" id="408015"/>
    <lineage>
        <taxon>Bacteria</taxon>
        <taxon>Bacillati</taxon>
        <taxon>Actinomycetota</taxon>
        <taxon>Actinomycetes</taxon>
        <taxon>Kitasatosporales</taxon>
        <taxon>Streptomycetaceae</taxon>
        <taxon>Streptomyces</taxon>
    </lineage>
</organism>
<dbReference type="Proteomes" id="UP000034034">
    <property type="component" value="Chromosome"/>
</dbReference>
<proteinExistence type="predicted"/>
<keyword evidence="2" id="KW-1185">Reference proteome</keyword>
<evidence type="ECO:0008006" key="3">
    <source>
        <dbReference type="Google" id="ProtNLM"/>
    </source>
</evidence>
<dbReference type="InterPro" id="IPR012545">
    <property type="entry name" value="DUF1697"/>
</dbReference>
<accession>A0A0F7G0V8</accession>
<dbReference type="STRING" id="408015.SXIM_46730"/>
<evidence type="ECO:0000313" key="2">
    <source>
        <dbReference type="Proteomes" id="UP000034034"/>
    </source>
</evidence>
<dbReference type="HOGENOM" id="CLU_106303_2_0_11"/>
<name>A0A0F7G0V8_9ACTN</name>
<dbReference type="EMBL" id="CP009922">
    <property type="protein sequence ID" value="AKG46057.1"/>
    <property type="molecule type" value="Genomic_DNA"/>
</dbReference>
<protein>
    <recommendedName>
        <fullName evidence="3">DUF1697 domain-containing protein</fullName>
    </recommendedName>
</protein>
<dbReference type="PANTHER" id="PTHR36439:SF1">
    <property type="entry name" value="DUF1697 DOMAIN-CONTAINING PROTEIN"/>
    <property type="match status" value="1"/>
</dbReference>
<dbReference type="RefSeq" id="WP_030730508.1">
    <property type="nucleotide sequence ID" value="NZ_CP009922.3"/>
</dbReference>